<reference evidence="2 3" key="1">
    <citation type="submission" date="2024-09" db="EMBL/GenBank/DDBJ databases">
        <authorList>
            <person name="Sun Q."/>
            <person name="Mori K."/>
        </authorList>
    </citation>
    <scope>NUCLEOTIDE SEQUENCE [LARGE SCALE GENOMIC DNA]</scope>
    <source>
        <strain evidence="2 3">NCAIM B.02481</strain>
    </source>
</reference>
<dbReference type="Pfam" id="PF01642">
    <property type="entry name" value="MM_CoA_mutase"/>
    <property type="match status" value="1"/>
</dbReference>
<evidence type="ECO:0000313" key="3">
    <source>
        <dbReference type="Proteomes" id="UP001589832"/>
    </source>
</evidence>
<dbReference type="SUPFAM" id="SSF51703">
    <property type="entry name" value="Cobalamin (vitamin B12)-dependent enzymes"/>
    <property type="match status" value="1"/>
</dbReference>
<dbReference type="InterPro" id="IPR006099">
    <property type="entry name" value="MeMalonylCoA_mutase_a/b_cat"/>
</dbReference>
<feature type="domain" description="Methylmalonyl-CoA mutase alpha/beta chain catalytic" evidence="1">
    <location>
        <begin position="107"/>
        <end position="448"/>
    </location>
</feature>
<proteinExistence type="predicted"/>
<comment type="caution">
    <text evidence="2">The sequence shown here is derived from an EMBL/GenBank/DDBJ whole genome shotgun (WGS) entry which is preliminary data.</text>
</comment>
<dbReference type="PANTHER" id="PTHR48101:SF1">
    <property type="entry name" value="METHYLMALONYL-COA MUTASE, LARGE SUBUNIT"/>
    <property type="match status" value="1"/>
</dbReference>
<dbReference type="EMBL" id="JBHLTQ010000006">
    <property type="protein sequence ID" value="MFC0605477.1"/>
    <property type="molecule type" value="Genomic_DNA"/>
</dbReference>
<protein>
    <submittedName>
        <fullName evidence="2">Methylmalonyl-CoA mutase subunit beta</fullName>
    </submittedName>
</protein>
<dbReference type="Gene3D" id="3.20.20.240">
    <property type="entry name" value="Methylmalonyl-CoA mutase"/>
    <property type="match status" value="1"/>
</dbReference>
<accession>A0ABV6QB62</accession>
<gene>
    <name evidence="2" type="ORF">ACFFGA_12975</name>
</gene>
<organism evidence="2 3">
    <name type="scientific">Winogradskyella pulchriflava</name>
    <dbReference type="NCBI Taxonomy" id="1110688"/>
    <lineage>
        <taxon>Bacteria</taxon>
        <taxon>Pseudomonadati</taxon>
        <taxon>Bacteroidota</taxon>
        <taxon>Flavobacteriia</taxon>
        <taxon>Flavobacteriales</taxon>
        <taxon>Flavobacteriaceae</taxon>
        <taxon>Winogradskyella</taxon>
    </lineage>
</organism>
<dbReference type="CDD" id="cd03677">
    <property type="entry name" value="MM_CoA_mutase_beta"/>
    <property type="match status" value="1"/>
</dbReference>
<dbReference type="Proteomes" id="UP001589832">
    <property type="component" value="Unassembled WGS sequence"/>
</dbReference>
<evidence type="ECO:0000313" key="2">
    <source>
        <dbReference type="EMBL" id="MFC0605477.1"/>
    </source>
</evidence>
<dbReference type="InterPro" id="IPR016176">
    <property type="entry name" value="Cbl-dep_enz_cat"/>
</dbReference>
<keyword evidence="3" id="KW-1185">Reference proteome</keyword>
<dbReference type="RefSeq" id="WP_386064710.1">
    <property type="nucleotide sequence ID" value="NZ_JBHLTQ010000006.1"/>
</dbReference>
<evidence type="ECO:0000259" key="1">
    <source>
        <dbReference type="Pfam" id="PF01642"/>
    </source>
</evidence>
<dbReference type="PANTHER" id="PTHR48101">
    <property type="entry name" value="METHYLMALONYL-COA MUTASE, MITOCHONDRIAL-RELATED"/>
    <property type="match status" value="1"/>
</dbReference>
<name>A0ABV6QB62_9FLAO</name>
<sequence>MSKPLFNAFESVSSKAWKQKIQVDLKGADYNDTLIWKTNEGIDVKPFYHSDEFKTLPEVSASKATEWNICQYIEVSDAKVANTIALDAINRGAEHILFHIKSETISIETLLQDMNLAKIPVDISYDFLSDEFINNVLSTTSSITDNTNDTLVFQTDIIGNLAKTGNWFKNLNEDHKTFETIIKRTNQLSVDITLYQNAGATIVQQLAYGLAHANEYLDHIHNTETLKSLYCHTERSRSAKALNVTFNVSIGSNYFFEIAKLRALRQLWSTLASEYGINPECRIIATPSKRNKTIYDYNVNMLRTTTECMSAIIGGANAIYNLPYDALYHNSNEFGERISRNQLLVLKNESYFDKVNNPADGAYYIESLTEQLAEKALNLFKDIEANGGFLNQLKEGTIQRKIKESASKEQADFDAEKLVLLGTNKHPNPTDKMKNELEISPFLKIEKRKTLIEPIIEKRLSEKLEINRLKEE</sequence>